<dbReference type="EMBL" id="VIIS01000825">
    <property type="protein sequence ID" value="KAF0304637.1"/>
    <property type="molecule type" value="Genomic_DNA"/>
</dbReference>
<dbReference type="AlphaFoldDB" id="A0A6A4WA21"/>
<feature type="transmembrane region" description="Helical" evidence="2">
    <location>
        <begin position="6"/>
        <end position="25"/>
    </location>
</feature>
<name>A0A6A4WA21_AMPAM</name>
<accession>A0A6A4WA21</accession>
<evidence type="ECO:0000256" key="1">
    <source>
        <dbReference type="SAM" id="MobiDB-lite"/>
    </source>
</evidence>
<feature type="transmembrane region" description="Helical" evidence="2">
    <location>
        <begin position="92"/>
        <end position="115"/>
    </location>
</feature>
<dbReference type="SUPFAM" id="SSF81321">
    <property type="entry name" value="Family A G protein-coupled receptor-like"/>
    <property type="match status" value="1"/>
</dbReference>
<reference evidence="3 4" key="1">
    <citation type="submission" date="2019-07" db="EMBL/GenBank/DDBJ databases">
        <title>Draft genome assembly of a fouling barnacle, Amphibalanus amphitrite (Darwin, 1854): The first reference genome for Thecostraca.</title>
        <authorList>
            <person name="Kim W."/>
        </authorList>
    </citation>
    <scope>NUCLEOTIDE SEQUENCE [LARGE SCALE GENOMIC DNA]</scope>
    <source>
        <strain evidence="3">SNU_AA5</strain>
        <tissue evidence="3">Soma without cirri and trophi</tissue>
    </source>
</reference>
<feature type="transmembrane region" description="Helical" evidence="2">
    <location>
        <begin position="37"/>
        <end position="55"/>
    </location>
</feature>
<evidence type="ECO:0000256" key="2">
    <source>
        <dbReference type="SAM" id="Phobius"/>
    </source>
</evidence>
<feature type="transmembrane region" description="Helical" evidence="2">
    <location>
        <begin position="61"/>
        <end position="80"/>
    </location>
</feature>
<feature type="transmembrane region" description="Helical" evidence="2">
    <location>
        <begin position="144"/>
        <end position="169"/>
    </location>
</feature>
<comment type="caution">
    <text evidence="3">The sequence shown here is derived from an EMBL/GenBank/DDBJ whole genome shotgun (WGS) entry which is preliminary data.</text>
</comment>
<evidence type="ECO:0008006" key="5">
    <source>
        <dbReference type="Google" id="ProtNLM"/>
    </source>
</evidence>
<organism evidence="3 4">
    <name type="scientific">Amphibalanus amphitrite</name>
    <name type="common">Striped barnacle</name>
    <name type="synonym">Balanus amphitrite</name>
    <dbReference type="NCBI Taxonomy" id="1232801"/>
    <lineage>
        <taxon>Eukaryota</taxon>
        <taxon>Metazoa</taxon>
        <taxon>Ecdysozoa</taxon>
        <taxon>Arthropoda</taxon>
        <taxon>Crustacea</taxon>
        <taxon>Multicrustacea</taxon>
        <taxon>Cirripedia</taxon>
        <taxon>Thoracica</taxon>
        <taxon>Thoracicalcarea</taxon>
        <taxon>Balanomorpha</taxon>
        <taxon>Balanoidea</taxon>
        <taxon>Balanidae</taxon>
        <taxon>Amphibalaninae</taxon>
        <taxon>Amphibalanus</taxon>
    </lineage>
</organism>
<protein>
    <recommendedName>
        <fullName evidence="5">G-protein coupled receptors family 1 profile domain-containing protein</fullName>
    </recommendedName>
</protein>
<feature type="region of interest" description="Disordered" evidence="1">
    <location>
        <begin position="268"/>
        <end position="293"/>
    </location>
</feature>
<keyword evidence="4" id="KW-1185">Reference proteome</keyword>
<feature type="compositionally biased region" description="Basic and acidic residues" evidence="1">
    <location>
        <begin position="282"/>
        <end position="293"/>
    </location>
</feature>
<dbReference type="Proteomes" id="UP000440578">
    <property type="component" value="Unassembled WGS sequence"/>
</dbReference>
<evidence type="ECO:0000313" key="3">
    <source>
        <dbReference type="EMBL" id="KAF0304637.1"/>
    </source>
</evidence>
<evidence type="ECO:0000313" key="4">
    <source>
        <dbReference type="Proteomes" id="UP000440578"/>
    </source>
</evidence>
<proteinExistence type="predicted"/>
<keyword evidence="2" id="KW-0472">Membrane</keyword>
<gene>
    <name evidence="3" type="ORF">FJT64_002683</name>
</gene>
<keyword evidence="2" id="KW-1133">Transmembrane helix</keyword>
<sequence length="293" mass="32349">MLLWLRVAVGATLTVSFAVPLGIIARDGSLREEPMTLFVINMTLVDLVFGALFMATGLADVVFASGVPAPLCATLQYLLFGCGVAWKAATLLLVALTWCCVPLMGAFGFTCYRLGLESSVAFDRRVLGVERHISQCRWELNAHLFMVVSEVAVLLLSLCSGVLFVYTAVQGARHEWRLHPNNRLLVRFKSFQRIVKVLLVVVTIDVVAAGVRVGSRWSAQLYATTLVQLLRVLCLLVEGWTYGLTQPAVRSALSTFFGWRRSRVGDVTPSELRRPTNPSSEWAERAATESPRF</sequence>
<keyword evidence="2" id="KW-0812">Transmembrane</keyword>